<dbReference type="Proteomes" id="UP001168877">
    <property type="component" value="Unassembled WGS sequence"/>
</dbReference>
<feature type="region of interest" description="Disordered" evidence="1">
    <location>
        <begin position="1"/>
        <end position="34"/>
    </location>
</feature>
<proteinExistence type="predicted"/>
<protein>
    <submittedName>
        <fullName evidence="2">Uncharacterized protein</fullName>
    </submittedName>
</protein>
<dbReference type="Gene3D" id="3.10.10.10">
    <property type="entry name" value="HIV Type 1 Reverse Transcriptase, subunit A, domain 1"/>
    <property type="match status" value="1"/>
</dbReference>
<comment type="caution">
    <text evidence="2">The sequence shown here is derived from an EMBL/GenBank/DDBJ whole genome shotgun (WGS) entry which is preliminary data.</text>
</comment>
<evidence type="ECO:0000313" key="2">
    <source>
        <dbReference type="EMBL" id="KAK0586868.1"/>
    </source>
</evidence>
<keyword evidence="3" id="KW-1185">Reference proteome</keyword>
<accession>A0AA39S8R3</accession>
<evidence type="ECO:0000313" key="3">
    <source>
        <dbReference type="Proteomes" id="UP001168877"/>
    </source>
</evidence>
<sequence>MSPSPGGHVGLTGAESPSGRGAHGPLHSVAKWPHGHTPLSRTLTVSESLVGLLREYNDIFAWSHDEMPGIPLTLATHRLAVDATFKPVKQKRRHFNTKQNALVQEEVDKLLKARFITES</sequence>
<gene>
    <name evidence="2" type="ORF">LWI29_013694</name>
</gene>
<name>A0AA39S8R3_ACESA</name>
<reference evidence="2" key="2">
    <citation type="submission" date="2023-06" db="EMBL/GenBank/DDBJ databases">
        <authorList>
            <person name="Swenson N.G."/>
            <person name="Wegrzyn J.L."/>
            <person name="Mcevoy S.L."/>
        </authorList>
    </citation>
    <scope>NUCLEOTIDE SEQUENCE</scope>
    <source>
        <strain evidence="2">NS2018</strain>
        <tissue evidence="2">Leaf</tissue>
    </source>
</reference>
<organism evidence="2 3">
    <name type="scientific">Acer saccharum</name>
    <name type="common">Sugar maple</name>
    <dbReference type="NCBI Taxonomy" id="4024"/>
    <lineage>
        <taxon>Eukaryota</taxon>
        <taxon>Viridiplantae</taxon>
        <taxon>Streptophyta</taxon>
        <taxon>Embryophyta</taxon>
        <taxon>Tracheophyta</taxon>
        <taxon>Spermatophyta</taxon>
        <taxon>Magnoliopsida</taxon>
        <taxon>eudicotyledons</taxon>
        <taxon>Gunneridae</taxon>
        <taxon>Pentapetalae</taxon>
        <taxon>rosids</taxon>
        <taxon>malvids</taxon>
        <taxon>Sapindales</taxon>
        <taxon>Sapindaceae</taxon>
        <taxon>Hippocastanoideae</taxon>
        <taxon>Acereae</taxon>
        <taxon>Acer</taxon>
    </lineage>
</organism>
<evidence type="ECO:0000256" key="1">
    <source>
        <dbReference type="SAM" id="MobiDB-lite"/>
    </source>
</evidence>
<reference evidence="2" key="1">
    <citation type="journal article" date="2022" name="Plant J.">
        <title>Strategies of tolerance reflected in two North American maple genomes.</title>
        <authorList>
            <person name="McEvoy S.L."/>
            <person name="Sezen U.U."/>
            <person name="Trouern-Trend A."/>
            <person name="McMahon S.M."/>
            <person name="Schaberg P.G."/>
            <person name="Yang J."/>
            <person name="Wegrzyn J.L."/>
            <person name="Swenson N.G."/>
        </authorList>
    </citation>
    <scope>NUCLEOTIDE SEQUENCE</scope>
    <source>
        <strain evidence="2">NS2018</strain>
    </source>
</reference>
<dbReference type="EMBL" id="JAUESC010000382">
    <property type="protein sequence ID" value="KAK0586868.1"/>
    <property type="molecule type" value="Genomic_DNA"/>
</dbReference>
<dbReference type="AlphaFoldDB" id="A0AA39S8R3"/>